<evidence type="ECO:0000256" key="6">
    <source>
        <dbReference type="ARBA" id="ARBA00023136"/>
    </source>
</evidence>
<comment type="caution">
    <text evidence="8">The sequence shown here is derived from an EMBL/GenBank/DDBJ whole genome shotgun (WGS) entry which is preliminary data.</text>
</comment>
<evidence type="ECO:0000256" key="1">
    <source>
        <dbReference type="ARBA" id="ARBA00004571"/>
    </source>
</evidence>
<dbReference type="AlphaFoldDB" id="A0A547QAY3"/>
<evidence type="ECO:0000256" key="7">
    <source>
        <dbReference type="ARBA" id="ARBA00023237"/>
    </source>
</evidence>
<evidence type="ECO:0000256" key="2">
    <source>
        <dbReference type="ARBA" id="ARBA00008163"/>
    </source>
</evidence>
<dbReference type="GO" id="GO:0009279">
    <property type="term" value="C:cell outer membrane"/>
    <property type="evidence" value="ECO:0007669"/>
    <property type="project" value="UniProtKB-SubCell"/>
</dbReference>
<dbReference type="OrthoDB" id="6679728at2"/>
<keyword evidence="6" id="KW-0472">Membrane</keyword>
<comment type="subcellular location">
    <subcellularLocation>
        <location evidence="1">Cell outer membrane</location>
        <topology evidence="1">Multi-pass membrane protein</topology>
    </subcellularLocation>
</comment>
<evidence type="ECO:0000313" key="8">
    <source>
        <dbReference type="EMBL" id="TRD23553.1"/>
    </source>
</evidence>
<name>A0A547QAY3_9RHOB</name>
<keyword evidence="9" id="KW-1185">Reference proteome</keyword>
<dbReference type="PANTHER" id="PTHR35093:SF8">
    <property type="entry name" value="OUTER MEMBRANE PROTEIN NMB0088-RELATED"/>
    <property type="match status" value="1"/>
</dbReference>
<comment type="similarity">
    <text evidence="2">Belongs to the OmpP1/FadL family.</text>
</comment>
<sequence length="437" mass="46588">MTLRHSLSHRRALLCVGKGARDSAREPGGNAMKSTQLLATAATIALLPAAASALGVDRTGQNITVLFEKGNYAELSFAHGMPDVTGEDSDLYAAPNVLALPGGADIDNVGNDFNQFGAALKMDIDDKLSFALIFDKPFGSDGEYDDAPSVPTPGGDSSNLLGGTKAKLKSKAITALARYKFNENYSVHGGLRYTNVEADVTLRGLAFGGLSGYSADFEDDWDLGYVIGAAYERPELALRVALTYNSKTEHKLHTEENLPLALQGAFGLPAQVTSTTTVEIPESVNLDFQMGLNPKTLLFGQLRYAWYEDFQTSPRVFDAAADPGNDGTSLTEASDKWSLKIGVGRQLTDKLAGSITLGYEPDEDNNVLTPLNPASDGFKSIALGLAYKATDAVTISGGVTYISLNDTRVGTGIPREERATFDSNDIVAVGMKVGYRF</sequence>
<evidence type="ECO:0008006" key="10">
    <source>
        <dbReference type="Google" id="ProtNLM"/>
    </source>
</evidence>
<dbReference type="EMBL" id="VFSV01000001">
    <property type="protein sequence ID" value="TRD23553.1"/>
    <property type="molecule type" value="Genomic_DNA"/>
</dbReference>
<evidence type="ECO:0000256" key="5">
    <source>
        <dbReference type="ARBA" id="ARBA00022729"/>
    </source>
</evidence>
<evidence type="ECO:0000256" key="3">
    <source>
        <dbReference type="ARBA" id="ARBA00022452"/>
    </source>
</evidence>
<evidence type="ECO:0000256" key="4">
    <source>
        <dbReference type="ARBA" id="ARBA00022692"/>
    </source>
</evidence>
<dbReference type="Pfam" id="PF03349">
    <property type="entry name" value="Toluene_X"/>
    <property type="match status" value="1"/>
</dbReference>
<dbReference type="SUPFAM" id="SSF56935">
    <property type="entry name" value="Porins"/>
    <property type="match status" value="1"/>
</dbReference>
<gene>
    <name evidence="8" type="ORF">FEV53_00620</name>
</gene>
<dbReference type="InterPro" id="IPR005017">
    <property type="entry name" value="OMPP1/FadL/TodX"/>
</dbReference>
<accession>A0A547QAY3</accession>
<keyword evidence="3" id="KW-1134">Transmembrane beta strand</keyword>
<dbReference type="PANTHER" id="PTHR35093">
    <property type="entry name" value="OUTER MEMBRANE PROTEIN NMB0088-RELATED"/>
    <property type="match status" value="1"/>
</dbReference>
<organism evidence="8 9">
    <name type="scientific">Palleronia caenipelagi</name>
    <dbReference type="NCBI Taxonomy" id="2489174"/>
    <lineage>
        <taxon>Bacteria</taxon>
        <taxon>Pseudomonadati</taxon>
        <taxon>Pseudomonadota</taxon>
        <taxon>Alphaproteobacteria</taxon>
        <taxon>Rhodobacterales</taxon>
        <taxon>Roseobacteraceae</taxon>
        <taxon>Palleronia</taxon>
    </lineage>
</organism>
<keyword evidence="5" id="KW-0732">Signal</keyword>
<dbReference type="GO" id="GO:0015483">
    <property type="term" value="F:long-chain fatty acid transporting porin activity"/>
    <property type="evidence" value="ECO:0007669"/>
    <property type="project" value="TreeGrafter"/>
</dbReference>
<dbReference type="Gene3D" id="2.40.160.60">
    <property type="entry name" value="Outer membrane protein transport protein (OMPP1/FadL/TodX)"/>
    <property type="match status" value="1"/>
</dbReference>
<keyword evidence="4" id="KW-0812">Transmembrane</keyword>
<keyword evidence="7" id="KW-0998">Cell outer membrane</keyword>
<protein>
    <recommendedName>
        <fullName evidence="10">Aromatic hydrocarbon degradation protein</fullName>
    </recommendedName>
</protein>
<proteinExistence type="inferred from homology"/>
<evidence type="ECO:0000313" key="9">
    <source>
        <dbReference type="Proteomes" id="UP000318590"/>
    </source>
</evidence>
<reference evidence="8 9" key="1">
    <citation type="submission" date="2019-06" db="EMBL/GenBank/DDBJ databases">
        <title>Paenimaribius caenipelagi gen. nov., sp. nov., isolated from a tidal flat.</title>
        <authorList>
            <person name="Yoon J.-H."/>
        </authorList>
    </citation>
    <scope>NUCLEOTIDE SEQUENCE [LARGE SCALE GENOMIC DNA]</scope>
    <source>
        <strain evidence="8 9">JBTF-M29</strain>
    </source>
</reference>
<dbReference type="Proteomes" id="UP000318590">
    <property type="component" value="Unassembled WGS sequence"/>
</dbReference>